<organism evidence="2 3">
    <name type="scientific">Candidatus Berkelbacteria bacterium Athens1014_28</name>
    <dbReference type="NCBI Taxonomy" id="2017145"/>
    <lineage>
        <taxon>Bacteria</taxon>
        <taxon>Candidatus Berkelbacteria</taxon>
    </lineage>
</organism>
<feature type="transmembrane region" description="Helical" evidence="1">
    <location>
        <begin position="54"/>
        <end position="71"/>
    </location>
</feature>
<name>A0A554LNZ8_9BACT</name>
<dbReference type="AlphaFoldDB" id="A0A554LNZ8"/>
<evidence type="ECO:0000256" key="1">
    <source>
        <dbReference type="SAM" id="Phobius"/>
    </source>
</evidence>
<gene>
    <name evidence="2" type="ORF">Athens101428_230</name>
</gene>
<accession>A0A554LNZ8</accession>
<dbReference type="Proteomes" id="UP000316495">
    <property type="component" value="Unassembled WGS sequence"/>
</dbReference>
<feature type="transmembrane region" description="Helical" evidence="1">
    <location>
        <begin position="83"/>
        <end position="105"/>
    </location>
</feature>
<keyword evidence="1" id="KW-0472">Membrane</keyword>
<dbReference type="EMBL" id="VMGN01000009">
    <property type="protein sequence ID" value="TSC94600.1"/>
    <property type="molecule type" value="Genomic_DNA"/>
</dbReference>
<protein>
    <submittedName>
        <fullName evidence="2">Uncharacterized protein</fullName>
    </submittedName>
</protein>
<keyword evidence="1" id="KW-0812">Transmembrane</keyword>
<keyword evidence="1" id="KW-1133">Transmembrane helix</keyword>
<proteinExistence type="predicted"/>
<comment type="caution">
    <text evidence="2">The sequence shown here is derived from an EMBL/GenBank/DDBJ whole genome shotgun (WGS) entry which is preliminary data.</text>
</comment>
<feature type="transmembrane region" description="Helical" evidence="1">
    <location>
        <begin position="20"/>
        <end position="42"/>
    </location>
</feature>
<evidence type="ECO:0000313" key="2">
    <source>
        <dbReference type="EMBL" id="TSC94600.1"/>
    </source>
</evidence>
<evidence type="ECO:0000313" key="3">
    <source>
        <dbReference type="Proteomes" id="UP000316495"/>
    </source>
</evidence>
<sequence length="128" mass="15169">MPKNFFTTEYLFSTLPPTNLRMFWLILAIFATFILLAILLSLFSKIHKPLKARFFNFFLTIGTCGLIASFFRYQSFSYVGSRFAMLLVIVFAALWYAKIVFYSIFQMPKELKVVNNEKKYKKYLPKRK</sequence>
<reference evidence="2 3" key="1">
    <citation type="submission" date="2017-07" db="EMBL/GenBank/DDBJ databases">
        <title>Mechanisms for carbon and nitrogen cycling indicate functional differentiation within the Candidate Phyla Radiation.</title>
        <authorList>
            <person name="Danczak R.E."/>
            <person name="Johnston M.D."/>
            <person name="Kenah C."/>
            <person name="Slattery M."/>
            <person name="Wrighton K.C."/>
            <person name="Wilkins M.J."/>
        </authorList>
    </citation>
    <scope>NUCLEOTIDE SEQUENCE [LARGE SCALE GENOMIC DNA]</scope>
    <source>
        <strain evidence="2">Athens1014_28</strain>
    </source>
</reference>